<accession>A0ABR8JXF9</accession>
<dbReference type="RefSeq" id="WP_190928523.1">
    <property type="nucleotide sequence ID" value="NZ_JACXAC010000008.1"/>
</dbReference>
<dbReference type="Proteomes" id="UP000606003">
    <property type="component" value="Unassembled WGS sequence"/>
</dbReference>
<dbReference type="EMBL" id="JACXAC010000008">
    <property type="protein sequence ID" value="MBD2724568.1"/>
    <property type="molecule type" value="Genomic_DNA"/>
</dbReference>
<organism evidence="1 2">
    <name type="scientific">Hymenobacter armeniacus</name>
    <dbReference type="NCBI Taxonomy" id="2771358"/>
    <lineage>
        <taxon>Bacteria</taxon>
        <taxon>Pseudomonadati</taxon>
        <taxon>Bacteroidota</taxon>
        <taxon>Cytophagia</taxon>
        <taxon>Cytophagales</taxon>
        <taxon>Hymenobacteraceae</taxon>
        <taxon>Hymenobacter</taxon>
    </lineage>
</organism>
<proteinExistence type="predicted"/>
<name>A0ABR8JXF9_9BACT</name>
<evidence type="ECO:0000313" key="1">
    <source>
        <dbReference type="EMBL" id="MBD2724568.1"/>
    </source>
</evidence>
<keyword evidence="2" id="KW-1185">Reference proteome</keyword>
<sequence>MRARLVRKALWAGRPACVAPVRAGGAAAAKLAGGGGARSDVAPELAKQGLTPKALEPLTDALDTSRTVQPAVRKTISERTLLGAALADLLADLMDELRTLDEDMKAFKLLDRPLYDGYTQARKIINSGGSGKEKPSEA</sequence>
<evidence type="ECO:0000313" key="2">
    <source>
        <dbReference type="Proteomes" id="UP000606003"/>
    </source>
</evidence>
<gene>
    <name evidence="1" type="ORF">IC234_20740</name>
</gene>
<reference evidence="1 2" key="1">
    <citation type="submission" date="2020-09" db="EMBL/GenBank/DDBJ databases">
        <authorList>
            <person name="Kim M.K."/>
        </authorList>
    </citation>
    <scope>NUCLEOTIDE SEQUENCE [LARGE SCALE GENOMIC DNA]</scope>
    <source>
        <strain evidence="1 2">BT189</strain>
    </source>
</reference>
<protein>
    <submittedName>
        <fullName evidence="1">Uncharacterized protein</fullName>
    </submittedName>
</protein>
<comment type="caution">
    <text evidence="1">The sequence shown here is derived from an EMBL/GenBank/DDBJ whole genome shotgun (WGS) entry which is preliminary data.</text>
</comment>